<dbReference type="InterPro" id="IPR050546">
    <property type="entry name" value="Glycosyl_Hydrlase_16"/>
</dbReference>
<proteinExistence type="inferred from homology"/>
<dbReference type="Gene3D" id="2.60.120.200">
    <property type="match status" value="1"/>
</dbReference>
<dbReference type="GO" id="GO:0005975">
    <property type="term" value="P:carbohydrate metabolic process"/>
    <property type="evidence" value="ECO:0007669"/>
    <property type="project" value="InterPro"/>
</dbReference>
<dbReference type="Gene3D" id="2.60.40.2140">
    <property type="entry name" value="Beta-1,3-glucan-recognition protein, N-terminal domain"/>
    <property type="match status" value="1"/>
</dbReference>
<comment type="caution">
    <text evidence="7">The sequence shown here is derived from an EMBL/GenBank/DDBJ whole genome shotgun (WGS) entry which is preliminary data.</text>
</comment>
<sequence length="511" mass="57120">MLKYVVCAALLIHISNQQGYNIPHATVEILHPKGFTISIPDHPGIKRVIFHCKVNEEFDGLEDGSFADTITSPENSRWTFREFSHRFQVGDIIHYWLQVNYFDGTKTSKYRKENQVYVVNSVPKNNANKGNKGQGNKGNQGNHGNKGNKGNHGNQGNGNHQDTDEPVYTTKPTPLPIPDTTPACNFSPTQVNGRSACSGQLIFEENFEDLVTTRWQTEVKFADDPDYEFVIYGLGHTTYIENGQLRVKPLFAEEQFGIGFVNSPAGLDLGVNCTSTEPHECVQKPVAYFILPPILSGRINTRPAFSFLYGRIDIRAKLPEGDWIYPELFLTPKKFEYGSTEYSSGEIRIAFVPGNANLDKELLTGILLGTSDEAREFGLRKVKENISWNKDFHIFSVIWKPDSIQFLADGKNYANIYPPPGGFANAGAKYNPDAAAKWKTGEVIAPFDKEMVITIGVGVGGHSFSDSTPGKPYTNLEGQAQHKFYKAKDTWLPTWSQNSELIVDYIKVYAI</sequence>
<reference evidence="7 8" key="1">
    <citation type="journal article" date="2024" name="BMC Genomics">
        <title>De novo assembly and annotation of Popillia japonica's genome with initial clues to its potential as an invasive pest.</title>
        <authorList>
            <person name="Cucini C."/>
            <person name="Boschi S."/>
            <person name="Funari R."/>
            <person name="Cardaioli E."/>
            <person name="Iannotti N."/>
            <person name="Marturano G."/>
            <person name="Paoli F."/>
            <person name="Bruttini M."/>
            <person name="Carapelli A."/>
            <person name="Frati F."/>
            <person name="Nardi F."/>
        </authorList>
    </citation>
    <scope>NUCLEOTIDE SEQUENCE [LARGE SCALE GENOMIC DNA]</scope>
    <source>
        <strain evidence="7">DMR45628</strain>
    </source>
</reference>
<accession>A0AAW1IWU8</accession>
<evidence type="ECO:0000313" key="7">
    <source>
        <dbReference type="EMBL" id="KAK9694452.1"/>
    </source>
</evidence>
<evidence type="ECO:0000256" key="2">
    <source>
        <dbReference type="ARBA" id="ARBA00022588"/>
    </source>
</evidence>
<gene>
    <name evidence="7" type="ORF">QE152_g33531</name>
</gene>
<dbReference type="SUPFAM" id="SSF49899">
    <property type="entry name" value="Concanavalin A-like lectins/glucanases"/>
    <property type="match status" value="1"/>
</dbReference>
<keyword evidence="7" id="KW-0378">Hydrolase</keyword>
<dbReference type="GO" id="GO:0045087">
    <property type="term" value="P:innate immune response"/>
    <property type="evidence" value="ECO:0007669"/>
    <property type="project" value="UniProtKB-KW"/>
</dbReference>
<evidence type="ECO:0000256" key="4">
    <source>
        <dbReference type="SAM" id="MobiDB-lite"/>
    </source>
</evidence>
<evidence type="ECO:0000256" key="1">
    <source>
        <dbReference type="ARBA" id="ARBA00008781"/>
    </source>
</evidence>
<keyword evidence="2" id="KW-0399">Innate immunity</keyword>
<dbReference type="AlphaFoldDB" id="A0AAW1IWU8"/>
<dbReference type="Pfam" id="PF15886">
    <property type="entry name" value="CBM39"/>
    <property type="match status" value="1"/>
</dbReference>
<dbReference type="EMBL" id="JASPKY010000512">
    <property type="protein sequence ID" value="KAK9694452.1"/>
    <property type="molecule type" value="Genomic_DNA"/>
</dbReference>
<dbReference type="GO" id="GO:0030246">
    <property type="term" value="F:carbohydrate binding"/>
    <property type="evidence" value="ECO:0007669"/>
    <property type="project" value="InterPro"/>
</dbReference>
<dbReference type="PANTHER" id="PTHR10963:SF60">
    <property type="entry name" value="GRAM-NEGATIVE BACTERIA-BINDING PROTEIN 1-RELATED"/>
    <property type="match status" value="1"/>
</dbReference>
<keyword evidence="3" id="KW-0391">Immunity</keyword>
<evidence type="ECO:0000313" key="8">
    <source>
        <dbReference type="Proteomes" id="UP001458880"/>
    </source>
</evidence>
<dbReference type="InterPro" id="IPR000757">
    <property type="entry name" value="Beta-glucanase-like"/>
</dbReference>
<feature type="domain" description="CBM39" evidence="6">
    <location>
        <begin position="20"/>
        <end position="124"/>
    </location>
</feature>
<dbReference type="PANTHER" id="PTHR10963">
    <property type="entry name" value="GLYCOSYL HYDROLASE-RELATED"/>
    <property type="match status" value="1"/>
</dbReference>
<dbReference type="PROSITE" id="PS51969">
    <property type="entry name" value="CBM39"/>
    <property type="match status" value="1"/>
</dbReference>
<dbReference type="InterPro" id="IPR043030">
    <property type="entry name" value="BGBP_N_sf"/>
</dbReference>
<dbReference type="InterPro" id="IPR013320">
    <property type="entry name" value="ConA-like_dom_sf"/>
</dbReference>
<feature type="domain" description="GH16" evidence="5">
    <location>
        <begin position="166"/>
        <end position="511"/>
    </location>
</feature>
<protein>
    <submittedName>
        <fullName evidence="7">Glycosyl hydrolases family 16</fullName>
    </submittedName>
</protein>
<evidence type="ECO:0000259" key="6">
    <source>
        <dbReference type="PROSITE" id="PS51969"/>
    </source>
</evidence>
<feature type="compositionally biased region" description="Low complexity" evidence="4">
    <location>
        <begin position="151"/>
        <end position="160"/>
    </location>
</feature>
<feature type="region of interest" description="Disordered" evidence="4">
    <location>
        <begin position="121"/>
        <end position="171"/>
    </location>
</feature>
<name>A0AAW1IWU8_POPJA</name>
<comment type="similarity">
    <text evidence="1">Belongs to the insect beta-1,3-glucan binding protein family.</text>
</comment>
<evidence type="ECO:0000256" key="3">
    <source>
        <dbReference type="ARBA" id="ARBA00022859"/>
    </source>
</evidence>
<dbReference type="InterPro" id="IPR031756">
    <property type="entry name" value="BGBP_N"/>
</dbReference>
<keyword evidence="8" id="KW-1185">Reference proteome</keyword>
<dbReference type="Proteomes" id="UP001458880">
    <property type="component" value="Unassembled WGS sequence"/>
</dbReference>
<dbReference type="Pfam" id="PF00722">
    <property type="entry name" value="Glyco_hydro_16"/>
    <property type="match status" value="1"/>
</dbReference>
<dbReference type="PROSITE" id="PS51762">
    <property type="entry name" value="GH16_2"/>
    <property type="match status" value="1"/>
</dbReference>
<dbReference type="GO" id="GO:0004553">
    <property type="term" value="F:hydrolase activity, hydrolyzing O-glycosyl compounds"/>
    <property type="evidence" value="ECO:0007669"/>
    <property type="project" value="InterPro"/>
</dbReference>
<organism evidence="7 8">
    <name type="scientific">Popillia japonica</name>
    <name type="common">Japanese beetle</name>
    <dbReference type="NCBI Taxonomy" id="7064"/>
    <lineage>
        <taxon>Eukaryota</taxon>
        <taxon>Metazoa</taxon>
        <taxon>Ecdysozoa</taxon>
        <taxon>Arthropoda</taxon>
        <taxon>Hexapoda</taxon>
        <taxon>Insecta</taxon>
        <taxon>Pterygota</taxon>
        <taxon>Neoptera</taxon>
        <taxon>Endopterygota</taxon>
        <taxon>Coleoptera</taxon>
        <taxon>Polyphaga</taxon>
        <taxon>Scarabaeiformia</taxon>
        <taxon>Scarabaeidae</taxon>
        <taxon>Rutelinae</taxon>
        <taxon>Popillia</taxon>
    </lineage>
</organism>
<evidence type="ECO:0000259" key="5">
    <source>
        <dbReference type="PROSITE" id="PS51762"/>
    </source>
</evidence>